<reference evidence="2" key="1">
    <citation type="submission" date="2015-07" db="EMBL/GenBank/DDBJ databases">
        <title>Lactobacillus ginsenosidimutans/EMML 3141/ whole genome sequencing.</title>
        <authorList>
            <person name="Kim M.K."/>
            <person name="Im W.-T."/>
            <person name="Srinivasan S."/>
            <person name="Lee J.-J."/>
        </authorList>
    </citation>
    <scope>NUCLEOTIDE SEQUENCE [LARGE SCALE GENOMIC DNA]</scope>
    <source>
        <strain evidence="2">EMML 3041</strain>
    </source>
</reference>
<protein>
    <recommendedName>
        <fullName evidence="3">DNA-binding protein</fullName>
    </recommendedName>
</protein>
<dbReference type="KEGG" id="lgn:ABM34_03680"/>
<name>A0A0H4QFL7_9LACO</name>
<dbReference type="InterPro" id="IPR003772">
    <property type="entry name" value="YceD"/>
</dbReference>
<gene>
    <name evidence="1" type="ORF">ABM34_03680</name>
</gene>
<dbReference type="Proteomes" id="UP000036106">
    <property type="component" value="Chromosome"/>
</dbReference>
<dbReference type="STRING" id="1007676.ABM34_03680"/>
<evidence type="ECO:0000313" key="2">
    <source>
        <dbReference type="Proteomes" id="UP000036106"/>
    </source>
</evidence>
<accession>A0A0H4QFL7</accession>
<proteinExistence type="predicted"/>
<dbReference type="Pfam" id="PF02620">
    <property type="entry name" value="YceD"/>
    <property type="match status" value="1"/>
</dbReference>
<organism evidence="1 2">
    <name type="scientific">Companilactobacillus ginsenosidimutans</name>
    <dbReference type="NCBI Taxonomy" id="1007676"/>
    <lineage>
        <taxon>Bacteria</taxon>
        <taxon>Bacillati</taxon>
        <taxon>Bacillota</taxon>
        <taxon>Bacilli</taxon>
        <taxon>Lactobacillales</taxon>
        <taxon>Lactobacillaceae</taxon>
        <taxon>Companilactobacillus</taxon>
    </lineage>
</organism>
<evidence type="ECO:0000313" key="1">
    <source>
        <dbReference type="EMBL" id="AKP66752.1"/>
    </source>
</evidence>
<evidence type="ECO:0008006" key="3">
    <source>
        <dbReference type="Google" id="ProtNLM"/>
    </source>
</evidence>
<dbReference type="PATRIC" id="fig|1007676.4.peg.758"/>
<dbReference type="RefSeq" id="WP_048703501.1">
    <property type="nucleotide sequence ID" value="NZ_CP012034.1"/>
</dbReference>
<dbReference type="AlphaFoldDB" id="A0A0H4QFL7"/>
<dbReference type="EMBL" id="CP012034">
    <property type="protein sequence ID" value="AKP66752.1"/>
    <property type="molecule type" value="Genomic_DNA"/>
</dbReference>
<keyword evidence="2" id="KW-1185">Reference proteome</keyword>
<dbReference type="OrthoDB" id="9790372at2"/>
<sequence length="179" mass="20837">MLNWDVQEVRKYKDKPFDFKETLDLQDELKTRYPDIIESKAVEVNGNLFNDRGLVISDVKVSTKLTVPSTRSLQPVDLNLQFRINEAYNIDGIDTEEINEYAIIIPIDEENTTINVYESVIDNILLNIPTQVLTEKEKKDDVMPSGKDWTVISEDEFKKKNEEEHVNPEFAKLKNLFKE</sequence>